<keyword evidence="11" id="KW-1185">Reference proteome</keyword>
<feature type="transmembrane region" description="Helical" evidence="8">
    <location>
        <begin position="9"/>
        <end position="30"/>
    </location>
</feature>
<reference evidence="10" key="1">
    <citation type="submission" date="2022-06" db="EMBL/GenBank/DDBJ databases">
        <title>Sphingomonas sp. nov. isolated from rhizosphere soil of tomato.</title>
        <authorList>
            <person name="Dong H."/>
            <person name="Gao R."/>
        </authorList>
    </citation>
    <scope>NUCLEOTIDE SEQUENCE</scope>
    <source>
        <strain evidence="10">MMSM24</strain>
    </source>
</reference>
<dbReference type="RefSeq" id="WP_265269266.1">
    <property type="nucleotide sequence ID" value="NZ_JANFAV010000008.1"/>
</dbReference>
<dbReference type="InterPro" id="IPR002123">
    <property type="entry name" value="Plipid/glycerol_acylTrfase"/>
</dbReference>
<dbReference type="PANTHER" id="PTHR23063">
    <property type="entry name" value="PHOSPHOLIPID ACYLTRANSFERASE"/>
    <property type="match status" value="1"/>
</dbReference>
<keyword evidence="2" id="KW-0808">Transferase</keyword>
<keyword evidence="4 8" id="KW-1133">Transmembrane helix</keyword>
<evidence type="ECO:0000313" key="11">
    <source>
        <dbReference type="Proteomes" id="UP001165565"/>
    </source>
</evidence>
<dbReference type="Proteomes" id="UP001165565">
    <property type="component" value="Unassembled WGS sequence"/>
</dbReference>
<dbReference type="CDD" id="cd07989">
    <property type="entry name" value="LPLAT_AGPAT-like"/>
    <property type="match status" value="1"/>
</dbReference>
<organism evidence="10 11">
    <name type="scientific">Sphingomonas lycopersici</name>
    <dbReference type="NCBI Taxonomy" id="2951807"/>
    <lineage>
        <taxon>Bacteria</taxon>
        <taxon>Pseudomonadati</taxon>
        <taxon>Pseudomonadota</taxon>
        <taxon>Alphaproteobacteria</taxon>
        <taxon>Sphingomonadales</taxon>
        <taxon>Sphingomonadaceae</taxon>
        <taxon>Sphingomonas</taxon>
    </lineage>
</organism>
<evidence type="ECO:0000256" key="2">
    <source>
        <dbReference type="ARBA" id="ARBA00022679"/>
    </source>
</evidence>
<evidence type="ECO:0000256" key="5">
    <source>
        <dbReference type="ARBA" id="ARBA00023098"/>
    </source>
</evidence>
<dbReference type="GO" id="GO:0016746">
    <property type="term" value="F:acyltransferase activity"/>
    <property type="evidence" value="ECO:0007669"/>
    <property type="project" value="UniProtKB-KW"/>
</dbReference>
<dbReference type="AlphaFoldDB" id="A0AA42CUT0"/>
<evidence type="ECO:0000313" key="10">
    <source>
        <dbReference type="EMBL" id="MCW6535746.1"/>
    </source>
</evidence>
<proteinExistence type="predicted"/>
<dbReference type="Pfam" id="PF01553">
    <property type="entry name" value="Acyltransferase"/>
    <property type="match status" value="1"/>
</dbReference>
<dbReference type="SMART" id="SM00563">
    <property type="entry name" value="PlsC"/>
    <property type="match status" value="1"/>
</dbReference>
<name>A0AA42CUT0_9SPHN</name>
<keyword evidence="6 8" id="KW-0472">Membrane</keyword>
<evidence type="ECO:0000256" key="4">
    <source>
        <dbReference type="ARBA" id="ARBA00022989"/>
    </source>
</evidence>
<evidence type="ECO:0000259" key="9">
    <source>
        <dbReference type="SMART" id="SM00563"/>
    </source>
</evidence>
<keyword evidence="7 10" id="KW-0012">Acyltransferase</keyword>
<dbReference type="GO" id="GO:0016020">
    <property type="term" value="C:membrane"/>
    <property type="evidence" value="ECO:0007669"/>
    <property type="project" value="UniProtKB-SubCell"/>
</dbReference>
<sequence>MPIGPDIRLCLRLAAIILALLVAVPTHLLWRLLRLPSPWPKWFLGAMGWIIGARRRVIGTPLRRDVVFLSNHLSWMDIPILAGANGSAFVAKAEVEHVPIVGWLCTLNRTIFVRREDRLGIAGQINQLREALAETWAITIFPEGTTSDGETLLPFKAALLAVLDPPPPGVLVQPVRIDYGDATRELAWVGDEPGLDHAKRALRRPGNFTATLHFCDPFDPRDFPGRKAIAAEARARVAAAGGDLAQAPV</sequence>
<protein>
    <submittedName>
        <fullName evidence="10">1-acyl-sn-glycerol-3-phosphate acyltransferase</fullName>
    </submittedName>
</protein>
<evidence type="ECO:0000256" key="3">
    <source>
        <dbReference type="ARBA" id="ARBA00022692"/>
    </source>
</evidence>
<evidence type="ECO:0000256" key="8">
    <source>
        <dbReference type="SAM" id="Phobius"/>
    </source>
</evidence>
<keyword evidence="3 8" id="KW-0812">Transmembrane</keyword>
<gene>
    <name evidence="10" type="ORF">NEE01_13255</name>
</gene>
<dbReference type="PANTHER" id="PTHR23063:SF52">
    <property type="entry name" value="LYSOPHOSPHATIDYLCHOLINE ACYLTRANSFERASE"/>
    <property type="match status" value="1"/>
</dbReference>
<evidence type="ECO:0000256" key="7">
    <source>
        <dbReference type="ARBA" id="ARBA00023315"/>
    </source>
</evidence>
<comment type="subcellular location">
    <subcellularLocation>
        <location evidence="1">Membrane</location>
    </subcellularLocation>
</comment>
<evidence type="ECO:0000256" key="6">
    <source>
        <dbReference type="ARBA" id="ARBA00023136"/>
    </source>
</evidence>
<evidence type="ECO:0000256" key="1">
    <source>
        <dbReference type="ARBA" id="ARBA00004370"/>
    </source>
</evidence>
<dbReference type="SUPFAM" id="SSF69593">
    <property type="entry name" value="Glycerol-3-phosphate (1)-acyltransferase"/>
    <property type="match status" value="1"/>
</dbReference>
<dbReference type="EMBL" id="JANFAV010000008">
    <property type="protein sequence ID" value="MCW6535746.1"/>
    <property type="molecule type" value="Genomic_DNA"/>
</dbReference>
<dbReference type="GO" id="GO:0006629">
    <property type="term" value="P:lipid metabolic process"/>
    <property type="evidence" value="ECO:0007669"/>
    <property type="project" value="UniProtKB-KW"/>
</dbReference>
<comment type="caution">
    <text evidence="10">The sequence shown here is derived from an EMBL/GenBank/DDBJ whole genome shotgun (WGS) entry which is preliminary data.</text>
</comment>
<keyword evidence="5" id="KW-0443">Lipid metabolism</keyword>
<feature type="domain" description="Phospholipid/glycerol acyltransferase" evidence="9">
    <location>
        <begin position="66"/>
        <end position="180"/>
    </location>
</feature>
<accession>A0AA42CUT0</accession>